<keyword evidence="4" id="KW-0804">Transcription</keyword>
<dbReference type="PANTHER" id="PTHR30204">
    <property type="entry name" value="REDOX-CYCLING DRUG-SENSING TRANSCRIPTIONAL ACTIVATOR SOXR"/>
    <property type="match status" value="1"/>
</dbReference>
<reference evidence="6 7" key="1">
    <citation type="submission" date="2018-09" db="EMBL/GenBank/DDBJ databases">
        <title>Paenibacillus aracenensis nov. sp. isolated from a cave in southern Spain.</title>
        <authorList>
            <person name="Jurado V."/>
            <person name="Gutierrez-Patricio S."/>
            <person name="Gonzalez-Pimentel J.L."/>
            <person name="Miller A.Z."/>
            <person name="Laiz L."/>
            <person name="Saiz-Jimenez C."/>
        </authorList>
    </citation>
    <scope>NUCLEOTIDE SEQUENCE [LARGE SCALE GENOMIC DNA]</scope>
    <source>
        <strain evidence="6 7">JCM 19203</strain>
    </source>
</reference>
<accession>A0A3A6PAR8</accession>
<comment type="caution">
    <text evidence="6">The sequence shown here is derived from an EMBL/GenBank/DDBJ whole genome shotgun (WGS) entry which is preliminary data.</text>
</comment>
<dbReference type="InterPro" id="IPR047057">
    <property type="entry name" value="MerR_fam"/>
</dbReference>
<dbReference type="SMART" id="SM00422">
    <property type="entry name" value="HTH_MERR"/>
    <property type="match status" value="1"/>
</dbReference>
<dbReference type="InterPro" id="IPR000551">
    <property type="entry name" value="MerR-type_HTH_dom"/>
</dbReference>
<dbReference type="EMBL" id="QXQB01000007">
    <property type="protein sequence ID" value="RJX37145.1"/>
    <property type="molecule type" value="Genomic_DNA"/>
</dbReference>
<evidence type="ECO:0000256" key="2">
    <source>
        <dbReference type="ARBA" id="ARBA00023015"/>
    </source>
</evidence>
<protein>
    <submittedName>
        <fullName evidence="6">MerR family transcriptional regulator</fullName>
    </submittedName>
</protein>
<keyword evidence="7" id="KW-1185">Reference proteome</keyword>
<feature type="domain" description="HTH merR-type" evidence="5">
    <location>
        <begin position="4"/>
        <end position="73"/>
    </location>
</feature>
<organism evidence="6 7">
    <name type="scientific">Paenibacillus pinisoli</name>
    <dbReference type="NCBI Taxonomy" id="1276110"/>
    <lineage>
        <taxon>Bacteria</taxon>
        <taxon>Bacillati</taxon>
        <taxon>Bacillota</taxon>
        <taxon>Bacilli</taxon>
        <taxon>Bacillales</taxon>
        <taxon>Paenibacillaceae</taxon>
        <taxon>Paenibacillus</taxon>
    </lineage>
</organism>
<name>A0A3A6PAR8_9BACL</name>
<evidence type="ECO:0000256" key="1">
    <source>
        <dbReference type="ARBA" id="ARBA00022491"/>
    </source>
</evidence>
<dbReference type="GO" id="GO:0003677">
    <property type="term" value="F:DNA binding"/>
    <property type="evidence" value="ECO:0007669"/>
    <property type="project" value="UniProtKB-KW"/>
</dbReference>
<keyword evidence="1" id="KW-0678">Repressor</keyword>
<dbReference type="AlphaFoldDB" id="A0A3A6PAR8"/>
<gene>
    <name evidence="6" type="ORF">D3P09_24890</name>
</gene>
<dbReference type="InterPro" id="IPR009061">
    <property type="entry name" value="DNA-bd_dom_put_sf"/>
</dbReference>
<keyword evidence="2" id="KW-0805">Transcription regulation</keyword>
<evidence type="ECO:0000259" key="5">
    <source>
        <dbReference type="PROSITE" id="PS50937"/>
    </source>
</evidence>
<dbReference type="SUPFAM" id="SSF46955">
    <property type="entry name" value="Putative DNA-binding domain"/>
    <property type="match status" value="1"/>
</dbReference>
<keyword evidence="3" id="KW-0238">DNA-binding</keyword>
<evidence type="ECO:0000313" key="6">
    <source>
        <dbReference type="EMBL" id="RJX37145.1"/>
    </source>
</evidence>
<dbReference type="Pfam" id="PF13411">
    <property type="entry name" value="MerR_1"/>
    <property type="match status" value="1"/>
</dbReference>
<dbReference type="Gene3D" id="1.10.1660.10">
    <property type="match status" value="1"/>
</dbReference>
<dbReference type="PANTHER" id="PTHR30204:SF69">
    <property type="entry name" value="MERR-FAMILY TRANSCRIPTIONAL REGULATOR"/>
    <property type="match status" value="1"/>
</dbReference>
<dbReference type="RefSeq" id="WP_120114142.1">
    <property type="nucleotide sequence ID" value="NZ_QXQB01000007.1"/>
</dbReference>
<evidence type="ECO:0000313" key="7">
    <source>
        <dbReference type="Proteomes" id="UP000267798"/>
    </source>
</evidence>
<dbReference type="PROSITE" id="PS50937">
    <property type="entry name" value="HTH_MERR_2"/>
    <property type="match status" value="1"/>
</dbReference>
<dbReference type="OrthoDB" id="9773308at2"/>
<dbReference type="Proteomes" id="UP000267798">
    <property type="component" value="Unassembled WGS sequence"/>
</dbReference>
<sequence>MKNELTISEFAKLMGVSVHQIRYFEEKGVLQPAYVSDNQYRMYGIDQIYHLSHILLLRKLGVSVSAIQESMAYTPGQYQQLLRHSLEGVEAEIGRLTELQQFIRQVLREGQNFDPVNKPYQIKERKAVQLAKWLELDWAAALNARHLAEHARNVPDLFESDVYWISDGTNSITLYMESNKRSDLTLPAGTYFTKQVLVENDENLEQHIEPFYTAISAHSLDVGGPLVLVEKSYLSLFGNKKLCYELQILIKPDPPEHTLIKSTPLQKPQS</sequence>
<dbReference type="GO" id="GO:0003700">
    <property type="term" value="F:DNA-binding transcription factor activity"/>
    <property type="evidence" value="ECO:0007669"/>
    <property type="project" value="InterPro"/>
</dbReference>
<proteinExistence type="predicted"/>
<evidence type="ECO:0000256" key="4">
    <source>
        <dbReference type="ARBA" id="ARBA00023163"/>
    </source>
</evidence>
<evidence type="ECO:0000256" key="3">
    <source>
        <dbReference type="ARBA" id="ARBA00023125"/>
    </source>
</evidence>
<dbReference type="PRINTS" id="PR00040">
    <property type="entry name" value="HTHMERR"/>
</dbReference>